<dbReference type="GO" id="GO:0005778">
    <property type="term" value="C:peroxisomal membrane"/>
    <property type="evidence" value="ECO:0007669"/>
    <property type="project" value="UniProtKB-SubCell"/>
</dbReference>
<gene>
    <name evidence="6" type="primary">PEX11</name>
    <name evidence="6" type="ORF">CcaverHIS019_0100150</name>
</gene>
<keyword evidence="2 5" id="KW-0472">Membrane</keyword>
<dbReference type="Proteomes" id="UP001233271">
    <property type="component" value="Chromosome 1"/>
</dbReference>
<dbReference type="KEGG" id="ccac:CcaHIS019_0100150"/>
<dbReference type="PANTHER" id="PTHR12652:SF50">
    <property type="entry name" value="PEROXIN 11"/>
    <property type="match status" value="1"/>
</dbReference>
<feature type="transmembrane region" description="Helical" evidence="5">
    <location>
        <begin position="146"/>
        <end position="165"/>
    </location>
</feature>
<evidence type="ECO:0000256" key="3">
    <source>
        <dbReference type="ARBA" id="ARBA00023140"/>
    </source>
</evidence>
<evidence type="ECO:0008006" key="8">
    <source>
        <dbReference type="Google" id="ProtNLM"/>
    </source>
</evidence>
<keyword evidence="3" id="KW-0576">Peroxisome</keyword>
<evidence type="ECO:0000313" key="7">
    <source>
        <dbReference type="Proteomes" id="UP001233271"/>
    </source>
</evidence>
<dbReference type="GO" id="GO:0016559">
    <property type="term" value="P:peroxisome fission"/>
    <property type="evidence" value="ECO:0007669"/>
    <property type="project" value="InterPro"/>
</dbReference>
<evidence type="ECO:0000256" key="2">
    <source>
        <dbReference type="ARBA" id="ARBA00023136"/>
    </source>
</evidence>
<comment type="subcellular location">
    <subcellularLocation>
        <location evidence="4">Peroxisome membrane</location>
    </subcellularLocation>
</comment>
<evidence type="ECO:0000256" key="5">
    <source>
        <dbReference type="SAM" id="Phobius"/>
    </source>
</evidence>
<name>A0AA48I0R5_9TREE</name>
<dbReference type="Pfam" id="PF05648">
    <property type="entry name" value="PEX11"/>
    <property type="match status" value="1"/>
</dbReference>
<keyword evidence="7" id="KW-1185">Reference proteome</keyword>
<evidence type="ECO:0000256" key="4">
    <source>
        <dbReference type="ARBA" id="ARBA00046271"/>
    </source>
</evidence>
<evidence type="ECO:0000313" key="6">
    <source>
        <dbReference type="EMBL" id="BEI87297.1"/>
    </source>
</evidence>
<dbReference type="GeneID" id="85491168"/>
<keyword evidence="5" id="KW-1133">Transmembrane helix</keyword>
<keyword evidence="1" id="KW-0962">Peroxisome biogenesis</keyword>
<dbReference type="PANTHER" id="PTHR12652">
    <property type="entry name" value="PEROXISOMAL BIOGENESIS FACTOR 11"/>
    <property type="match status" value="1"/>
</dbReference>
<keyword evidence="5" id="KW-0812">Transmembrane</keyword>
<dbReference type="AlphaFoldDB" id="A0AA48I0R5"/>
<dbReference type="RefSeq" id="XP_060452563.1">
    <property type="nucleotide sequence ID" value="XM_060597122.1"/>
</dbReference>
<sequence>MTVVDALILNPKVTQSLALLATTLGRDKLYRLIQYVSRVIAWSLARNGHIDLASRFDGLKGALGQARKVMRVFKPLENLQAAVKIADAPLKGATGAEHLSKATQLARQLCYATYLTTDSIVWLQFAKFLRIDKDKMARIGRISQKAWFFGILFSLVSSASGLVNLRAQSRRFALQAEVTRDDEEKDAAASEAERRKQGRALLAQRQTIVSQLVTDVFDFWLPANNLGYINLNDGVVGTAGAITSYIALQKAWAKHARK</sequence>
<dbReference type="EMBL" id="AP028212">
    <property type="protein sequence ID" value="BEI87297.1"/>
    <property type="molecule type" value="Genomic_DNA"/>
</dbReference>
<dbReference type="InterPro" id="IPR008733">
    <property type="entry name" value="PEX11"/>
</dbReference>
<reference evidence="6" key="1">
    <citation type="journal article" date="2023" name="BMC Genomics">
        <title>Chromosome-level genome assemblies of Cutaneotrichosporon spp. (Trichosporonales, Basidiomycota) reveal imbalanced evolution between nucleotide sequences and chromosome synteny.</title>
        <authorList>
            <person name="Kobayashi Y."/>
            <person name="Kayamori A."/>
            <person name="Aoki K."/>
            <person name="Shiwa Y."/>
            <person name="Matsutani M."/>
            <person name="Fujita N."/>
            <person name="Sugita T."/>
            <person name="Iwasaki W."/>
            <person name="Tanaka N."/>
            <person name="Takashima M."/>
        </authorList>
    </citation>
    <scope>NUCLEOTIDE SEQUENCE</scope>
    <source>
        <strain evidence="6">HIS019</strain>
    </source>
</reference>
<evidence type="ECO:0000256" key="1">
    <source>
        <dbReference type="ARBA" id="ARBA00022593"/>
    </source>
</evidence>
<protein>
    <recommendedName>
        <fullName evidence="8">Peroxisomal biogenesis factor 11</fullName>
    </recommendedName>
</protein>
<organism evidence="6 7">
    <name type="scientific">Cutaneotrichosporon cavernicola</name>
    <dbReference type="NCBI Taxonomy" id="279322"/>
    <lineage>
        <taxon>Eukaryota</taxon>
        <taxon>Fungi</taxon>
        <taxon>Dikarya</taxon>
        <taxon>Basidiomycota</taxon>
        <taxon>Agaricomycotina</taxon>
        <taxon>Tremellomycetes</taxon>
        <taxon>Trichosporonales</taxon>
        <taxon>Trichosporonaceae</taxon>
        <taxon>Cutaneotrichosporon</taxon>
    </lineage>
</organism>
<accession>A0AA48I0R5</accession>
<proteinExistence type="predicted"/>